<name>A0A934VYE1_9BACT</name>
<accession>A0A934VYE1</accession>
<proteinExistence type="predicted"/>
<comment type="caution">
    <text evidence="1">The sequence shown here is derived from an EMBL/GenBank/DDBJ whole genome shotgun (WGS) entry which is preliminary data.</text>
</comment>
<dbReference type="RefSeq" id="WP_200274320.1">
    <property type="nucleotide sequence ID" value="NZ_JAENIJ010000113.1"/>
</dbReference>
<sequence length="165" mass="18040">MLSTAFGRIGANVEKCHERYGQPWDVMGTKDVSLESYGQGGIQTVCRFVDGVCVAVAYNLKTFTIVNDSISPTGPRFDAKQISQLLNLNRGTSEWIIETSNPRGGPVDGTYVTKDQTKRASVSFAGIRIEDIAWSNSERAKVESDKLQHAVDAITSEDPKDHSGE</sequence>
<dbReference type="AlphaFoldDB" id="A0A934VYE1"/>
<keyword evidence="2" id="KW-1185">Reference proteome</keyword>
<dbReference type="Proteomes" id="UP000603141">
    <property type="component" value="Unassembled WGS sequence"/>
</dbReference>
<gene>
    <name evidence="1" type="ORF">JIN85_20480</name>
</gene>
<organism evidence="1 2">
    <name type="scientific">Luteolibacter pohnpeiensis</name>
    <dbReference type="NCBI Taxonomy" id="454153"/>
    <lineage>
        <taxon>Bacteria</taxon>
        <taxon>Pseudomonadati</taxon>
        <taxon>Verrucomicrobiota</taxon>
        <taxon>Verrucomicrobiia</taxon>
        <taxon>Verrucomicrobiales</taxon>
        <taxon>Verrucomicrobiaceae</taxon>
        <taxon>Luteolibacter</taxon>
    </lineage>
</organism>
<dbReference type="EMBL" id="JAENIJ010000113">
    <property type="protein sequence ID" value="MBK1884798.1"/>
    <property type="molecule type" value="Genomic_DNA"/>
</dbReference>
<protein>
    <submittedName>
        <fullName evidence="1">Uncharacterized protein</fullName>
    </submittedName>
</protein>
<evidence type="ECO:0000313" key="2">
    <source>
        <dbReference type="Proteomes" id="UP000603141"/>
    </source>
</evidence>
<reference evidence="1" key="1">
    <citation type="submission" date="2021-01" db="EMBL/GenBank/DDBJ databases">
        <title>Modified the classification status of verrucomicrobia.</title>
        <authorList>
            <person name="Feng X."/>
        </authorList>
    </citation>
    <scope>NUCLEOTIDE SEQUENCE</scope>
    <source>
        <strain evidence="1">KCTC 22041</strain>
    </source>
</reference>
<evidence type="ECO:0000313" key="1">
    <source>
        <dbReference type="EMBL" id="MBK1884798.1"/>
    </source>
</evidence>